<dbReference type="PANTHER" id="PTHR42852">
    <property type="entry name" value="THIOL:DISULFIDE INTERCHANGE PROTEIN DSBE"/>
    <property type="match status" value="1"/>
</dbReference>
<dbReference type="PANTHER" id="PTHR42852:SF13">
    <property type="entry name" value="PROTEIN DIPZ"/>
    <property type="match status" value="1"/>
</dbReference>
<evidence type="ECO:0000259" key="2">
    <source>
        <dbReference type="PROSITE" id="PS51352"/>
    </source>
</evidence>
<dbReference type="KEGG" id="psym:J1N51_03305"/>
<keyword evidence="4" id="KW-1185">Reference proteome</keyword>
<feature type="compositionally biased region" description="Polar residues" evidence="1">
    <location>
        <begin position="1"/>
        <end position="12"/>
    </location>
</feature>
<dbReference type="RefSeq" id="WP_208832571.1">
    <property type="nucleotide sequence ID" value="NZ_CP072110.1"/>
</dbReference>
<dbReference type="InterPro" id="IPR050553">
    <property type="entry name" value="Thioredoxin_ResA/DsbE_sf"/>
</dbReference>
<reference evidence="3" key="1">
    <citation type="submission" date="2021-03" db="EMBL/GenBank/DDBJ databases">
        <title>Description of Psychrosphaera ytuae sp. nov. isolated from deep sea sediment of South China Sea.</title>
        <authorList>
            <person name="Zhang J."/>
            <person name="Xu X.-D."/>
        </authorList>
    </citation>
    <scope>NUCLEOTIDE SEQUENCE</scope>
    <source>
        <strain evidence="3">MTZ26</strain>
    </source>
</reference>
<dbReference type="SUPFAM" id="SSF52833">
    <property type="entry name" value="Thioredoxin-like"/>
    <property type="match status" value="2"/>
</dbReference>
<dbReference type="CDD" id="cd02966">
    <property type="entry name" value="TlpA_like_family"/>
    <property type="match status" value="1"/>
</dbReference>
<protein>
    <submittedName>
        <fullName evidence="3">Redoxin domain-containing protein</fullName>
    </submittedName>
</protein>
<dbReference type="Pfam" id="PF00578">
    <property type="entry name" value="AhpC-TSA"/>
    <property type="match status" value="1"/>
</dbReference>
<dbReference type="AlphaFoldDB" id="A0A975DCA9"/>
<dbReference type="GO" id="GO:0016209">
    <property type="term" value="F:antioxidant activity"/>
    <property type="evidence" value="ECO:0007669"/>
    <property type="project" value="InterPro"/>
</dbReference>
<dbReference type="InterPro" id="IPR036249">
    <property type="entry name" value="Thioredoxin-like_sf"/>
</dbReference>
<evidence type="ECO:0000313" key="3">
    <source>
        <dbReference type="EMBL" id="QTH64517.1"/>
    </source>
</evidence>
<organism evidence="3 4">
    <name type="scientific">Psychrosphaera ytuae</name>
    <dbReference type="NCBI Taxonomy" id="2820710"/>
    <lineage>
        <taxon>Bacteria</taxon>
        <taxon>Pseudomonadati</taxon>
        <taxon>Pseudomonadota</taxon>
        <taxon>Gammaproteobacteria</taxon>
        <taxon>Alteromonadales</taxon>
        <taxon>Pseudoalteromonadaceae</taxon>
        <taxon>Psychrosphaera</taxon>
    </lineage>
</organism>
<name>A0A975DCA9_9GAMM</name>
<dbReference type="Proteomes" id="UP000682739">
    <property type="component" value="Chromosome"/>
</dbReference>
<dbReference type="GO" id="GO:0016491">
    <property type="term" value="F:oxidoreductase activity"/>
    <property type="evidence" value="ECO:0007669"/>
    <property type="project" value="InterPro"/>
</dbReference>
<gene>
    <name evidence="3" type="ORF">J1N51_03305</name>
</gene>
<dbReference type="InterPro" id="IPR000866">
    <property type="entry name" value="AhpC/TSA"/>
</dbReference>
<sequence length="330" mass="37157">MTIQTHTMSDTKNAAGAQPNCNQANKATESNIAKEILNLPISLITGEVLTLKQLQGQRPVYVKFWTSWCAPCREQMAHFEQIKWTYGEDLMVIGINLGISDDVKTVHQAQQEFGLTMPLAIDSDGALTHAFKVKGTPYHLLFDKQMNLVFTGHDTNTTLDKNIAALTQPKWCSETTNASSQVLTQESINALTVTAKTNDDLIHSALGGDQTHLILLTSTWAHWYIKETRPETAAQAIKAQQLMNRLANLGPKLNTQTVVSRLWTGDNELAAFTKKFDVQHSIQIDVENDWFHHFKVTDLPVLVVVRNGRERFRLTDFTDTDWFESYVKSI</sequence>
<evidence type="ECO:0000313" key="4">
    <source>
        <dbReference type="Proteomes" id="UP000682739"/>
    </source>
</evidence>
<dbReference type="PROSITE" id="PS51352">
    <property type="entry name" value="THIOREDOXIN_2"/>
    <property type="match status" value="1"/>
</dbReference>
<accession>A0A975DCA9</accession>
<feature type="domain" description="Thioredoxin" evidence="2">
    <location>
        <begin position="30"/>
        <end position="168"/>
    </location>
</feature>
<feature type="region of interest" description="Disordered" evidence="1">
    <location>
        <begin position="1"/>
        <end position="22"/>
    </location>
</feature>
<dbReference type="EMBL" id="CP072110">
    <property type="protein sequence ID" value="QTH64517.1"/>
    <property type="molecule type" value="Genomic_DNA"/>
</dbReference>
<proteinExistence type="predicted"/>
<evidence type="ECO:0000256" key="1">
    <source>
        <dbReference type="SAM" id="MobiDB-lite"/>
    </source>
</evidence>
<dbReference type="Gene3D" id="3.40.30.10">
    <property type="entry name" value="Glutaredoxin"/>
    <property type="match status" value="1"/>
</dbReference>
<dbReference type="InterPro" id="IPR013766">
    <property type="entry name" value="Thioredoxin_domain"/>
</dbReference>